<dbReference type="RefSeq" id="WP_069378700.1">
    <property type="nucleotide sequence ID" value="NZ_CP017141.1"/>
</dbReference>
<proteinExistence type="predicted"/>
<evidence type="ECO:0000313" key="2">
    <source>
        <dbReference type="Proteomes" id="UP000094313"/>
    </source>
</evidence>
<keyword evidence="2" id="KW-1185">Reference proteome</keyword>
<dbReference type="EMBL" id="CP017141">
    <property type="protein sequence ID" value="AOM77007.1"/>
    <property type="molecule type" value="Genomic_DNA"/>
</dbReference>
<evidence type="ECO:0008006" key="3">
    <source>
        <dbReference type="Google" id="ProtNLM"/>
    </source>
</evidence>
<sequence>MKNLELKNLGVQEMNVTEMTKVEGGGLLGDILTGVVGSVVGTVNAIATDTTAFLNKTLTNVLKFVWSL</sequence>
<protein>
    <recommendedName>
        <fullName evidence="3">Bacteriocin-type signal sequence-containing protein</fullName>
    </recommendedName>
</protein>
<dbReference type="AlphaFoldDB" id="A0A1D7QEB7"/>
<dbReference type="KEGG" id="psty:BFS30_07395"/>
<reference evidence="1 2" key="1">
    <citation type="submission" date="2016-08" db="EMBL/GenBank/DDBJ databases">
        <authorList>
            <person name="Seilhamer J.J."/>
        </authorList>
    </citation>
    <scope>NUCLEOTIDE SEQUENCE [LARGE SCALE GENOMIC DNA]</scope>
    <source>
        <strain evidence="1 2">DX4</strain>
    </source>
</reference>
<accession>A0A1D7QEB7</accession>
<evidence type="ECO:0000313" key="1">
    <source>
        <dbReference type="EMBL" id="AOM77007.1"/>
    </source>
</evidence>
<dbReference type="Proteomes" id="UP000094313">
    <property type="component" value="Chromosome"/>
</dbReference>
<organism evidence="1 2">
    <name type="scientific">Pedobacter steynii</name>
    <dbReference type="NCBI Taxonomy" id="430522"/>
    <lineage>
        <taxon>Bacteria</taxon>
        <taxon>Pseudomonadati</taxon>
        <taxon>Bacteroidota</taxon>
        <taxon>Sphingobacteriia</taxon>
        <taxon>Sphingobacteriales</taxon>
        <taxon>Sphingobacteriaceae</taxon>
        <taxon>Pedobacter</taxon>
    </lineage>
</organism>
<gene>
    <name evidence="1" type="ORF">BFS30_07395</name>
</gene>
<name>A0A1D7QEB7_9SPHI</name>
<dbReference type="OrthoDB" id="714401at2"/>